<dbReference type="InterPro" id="IPR016066">
    <property type="entry name" value="A-D-PHexomutase_CS"/>
</dbReference>
<dbReference type="Gene3D" id="3.30.310.50">
    <property type="entry name" value="Alpha-D-phosphohexomutase, C-terminal domain"/>
    <property type="match status" value="1"/>
</dbReference>
<dbReference type="PANTHER" id="PTHR43771">
    <property type="entry name" value="PHOSPHOMANNOMUTASE"/>
    <property type="match status" value="1"/>
</dbReference>
<evidence type="ECO:0000259" key="10">
    <source>
        <dbReference type="Pfam" id="PF02880"/>
    </source>
</evidence>
<dbReference type="AlphaFoldDB" id="A0A381RKQ7"/>
<proteinExistence type="inferred from homology"/>
<evidence type="ECO:0000259" key="9">
    <source>
        <dbReference type="Pfam" id="PF02879"/>
    </source>
</evidence>
<protein>
    <recommendedName>
        <fullName evidence="12">Phosphomannomutase</fullName>
    </recommendedName>
</protein>
<reference evidence="11" key="1">
    <citation type="submission" date="2018-05" db="EMBL/GenBank/DDBJ databases">
        <authorList>
            <person name="Lanie J.A."/>
            <person name="Ng W.-L."/>
            <person name="Kazmierczak K.M."/>
            <person name="Andrzejewski T.M."/>
            <person name="Davidsen T.M."/>
            <person name="Wayne K.J."/>
            <person name="Tettelin H."/>
            <person name="Glass J.I."/>
            <person name="Rusch D."/>
            <person name="Podicherti R."/>
            <person name="Tsui H.-C.T."/>
            <person name="Winkler M.E."/>
        </authorList>
    </citation>
    <scope>NUCLEOTIDE SEQUENCE</scope>
</reference>
<dbReference type="Pfam" id="PF02879">
    <property type="entry name" value="PGM_PMM_II"/>
    <property type="match status" value="1"/>
</dbReference>
<dbReference type="CDD" id="cd03089">
    <property type="entry name" value="PMM_PGM"/>
    <property type="match status" value="1"/>
</dbReference>
<dbReference type="GO" id="GO:0005975">
    <property type="term" value="P:carbohydrate metabolic process"/>
    <property type="evidence" value="ECO:0007669"/>
    <property type="project" value="InterPro"/>
</dbReference>
<dbReference type="InterPro" id="IPR016055">
    <property type="entry name" value="A-D-PHexomutase_a/b/a-I/II/III"/>
</dbReference>
<keyword evidence="4" id="KW-0479">Metal-binding</keyword>
<feature type="domain" description="Alpha-D-phosphohexomutase alpha/beta/alpha" evidence="8">
    <location>
        <begin position="7"/>
        <end position="138"/>
    </location>
</feature>
<evidence type="ECO:0008006" key="12">
    <source>
        <dbReference type="Google" id="ProtNLM"/>
    </source>
</evidence>
<evidence type="ECO:0000313" key="11">
    <source>
        <dbReference type="EMBL" id="SUZ91824.1"/>
    </source>
</evidence>
<feature type="domain" description="Alpha-D-phosphohexomutase alpha/beta/alpha" evidence="9">
    <location>
        <begin position="152"/>
        <end position="250"/>
    </location>
</feature>
<evidence type="ECO:0000256" key="4">
    <source>
        <dbReference type="ARBA" id="ARBA00022723"/>
    </source>
</evidence>
<accession>A0A381RKQ7</accession>
<dbReference type="SUPFAM" id="SSF53738">
    <property type="entry name" value="Phosphoglucomutase, first 3 domains"/>
    <property type="match status" value="3"/>
</dbReference>
<dbReference type="InterPro" id="IPR036900">
    <property type="entry name" value="A-D-PHexomutase_C_sf"/>
</dbReference>
<dbReference type="EMBL" id="UINC01002008">
    <property type="protein sequence ID" value="SUZ91824.1"/>
    <property type="molecule type" value="Genomic_DNA"/>
</dbReference>
<dbReference type="SUPFAM" id="SSF55957">
    <property type="entry name" value="Phosphoglucomutase, C-terminal domain"/>
    <property type="match status" value="1"/>
</dbReference>
<dbReference type="PRINTS" id="PR00509">
    <property type="entry name" value="PGMPMM"/>
</dbReference>
<dbReference type="Pfam" id="PF02880">
    <property type="entry name" value="PGM_PMM_III"/>
    <property type="match status" value="1"/>
</dbReference>
<dbReference type="InterPro" id="IPR005844">
    <property type="entry name" value="A-D-PHexomutase_a/b/a-I"/>
</dbReference>
<dbReference type="InterPro" id="IPR005846">
    <property type="entry name" value="A-D-PHexomutase_a/b/a-III"/>
</dbReference>
<feature type="domain" description="Alpha-D-phosphohexomutase C-terminal" evidence="7">
    <location>
        <begin position="383"/>
        <end position="439"/>
    </location>
</feature>
<gene>
    <name evidence="11" type="ORF">METZ01_LOCUS44678</name>
</gene>
<dbReference type="InterPro" id="IPR005845">
    <property type="entry name" value="A-D-PHexomutase_a/b/a-II"/>
</dbReference>
<keyword evidence="6" id="KW-0413">Isomerase</keyword>
<dbReference type="InterPro" id="IPR005841">
    <property type="entry name" value="Alpha-D-phosphohexomutase_SF"/>
</dbReference>
<evidence type="ECO:0000256" key="5">
    <source>
        <dbReference type="ARBA" id="ARBA00022842"/>
    </source>
</evidence>
<dbReference type="Pfam" id="PF00408">
    <property type="entry name" value="PGM_PMM_IV"/>
    <property type="match status" value="1"/>
</dbReference>
<comment type="cofactor">
    <cofactor evidence="1">
        <name>Mg(2+)</name>
        <dbReference type="ChEBI" id="CHEBI:18420"/>
    </cofactor>
</comment>
<name>A0A381RKQ7_9ZZZZ</name>
<sequence length="457" mass="51311">MDINKYIFREYDIRGKVVEDFPPDVVEALGKGFATYVKRNGGMEIALSGDVRLTTPSLIEYFKTGVLSTGVDVINIGIVPTPVNYYSMFKLDVVGAVQITGSHNPPEFNGFKMSMLKMAVYGEAIQTIRKIIEKEDFEEGEGTEARYSLLKEYEHMILSKIIVEKPLKIAMDCGNAAAAINAPSIFKKLPNVELTELFCDIDGTFPNHHPDPTVKENLKDLIELMKKGQHDIGIAFDGDGDRVGVIAENGEIVWSDQLMCLFLPEIIHGNDEVLFDVKCSQALEEEIVKHGGTPVMWKTGHSLIKQKMSDLQCKFGGEMSGHIFFADDYFGYDDATYVAARTVQMLSRVNKKLSDLVNNLPKYYSTPEMRMACESDEEKFRIAEEAADYFNINYDCSTVDGVRIKFGDGWGLIRASNTQPVIVCRFEANTFKRMREIKGIVLNKLQSIGKVEIEPEH</sequence>
<dbReference type="Gene3D" id="3.40.120.10">
    <property type="entry name" value="Alpha-D-Glucose-1,6-Bisphosphate, subunit A, domain 3"/>
    <property type="match status" value="3"/>
</dbReference>
<organism evidence="11">
    <name type="scientific">marine metagenome</name>
    <dbReference type="NCBI Taxonomy" id="408172"/>
    <lineage>
        <taxon>unclassified sequences</taxon>
        <taxon>metagenomes</taxon>
        <taxon>ecological metagenomes</taxon>
    </lineage>
</organism>
<evidence type="ECO:0000259" key="8">
    <source>
        <dbReference type="Pfam" id="PF02878"/>
    </source>
</evidence>
<keyword evidence="3" id="KW-0597">Phosphoprotein</keyword>
<dbReference type="PANTHER" id="PTHR43771:SF2">
    <property type="entry name" value="PHOSPHOMANNOMUTASE_PHOSPHOGLUCOMUTASE"/>
    <property type="match status" value="1"/>
</dbReference>
<dbReference type="Pfam" id="PF02878">
    <property type="entry name" value="PGM_PMM_I"/>
    <property type="match status" value="1"/>
</dbReference>
<evidence type="ECO:0000256" key="1">
    <source>
        <dbReference type="ARBA" id="ARBA00001946"/>
    </source>
</evidence>
<evidence type="ECO:0000256" key="6">
    <source>
        <dbReference type="ARBA" id="ARBA00023235"/>
    </source>
</evidence>
<feature type="domain" description="Alpha-D-phosphohexomutase alpha/beta/alpha" evidence="10">
    <location>
        <begin position="255"/>
        <end position="363"/>
    </location>
</feature>
<evidence type="ECO:0000256" key="3">
    <source>
        <dbReference type="ARBA" id="ARBA00022553"/>
    </source>
</evidence>
<comment type="similarity">
    <text evidence="2">Belongs to the phosphohexose mutase family.</text>
</comment>
<dbReference type="GO" id="GO:0000287">
    <property type="term" value="F:magnesium ion binding"/>
    <property type="evidence" value="ECO:0007669"/>
    <property type="project" value="InterPro"/>
</dbReference>
<dbReference type="PROSITE" id="PS00710">
    <property type="entry name" value="PGM_PMM"/>
    <property type="match status" value="1"/>
</dbReference>
<dbReference type="GO" id="GO:0016868">
    <property type="term" value="F:intramolecular phosphotransferase activity"/>
    <property type="evidence" value="ECO:0007669"/>
    <property type="project" value="InterPro"/>
</dbReference>
<keyword evidence="5" id="KW-0460">Magnesium</keyword>
<dbReference type="InterPro" id="IPR005843">
    <property type="entry name" value="A-D-PHexomutase_C"/>
</dbReference>
<evidence type="ECO:0000256" key="2">
    <source>
        <dbReference type="ARBA" id="ARBA00010231"/>
    </source>
</evidence>
<evidence type="ECO:0000259" key="7">
    <source>
        <dbReference type="Pfam" id="PF00408"/>
    </source>
</evidence>